<evidence type="ECO:0000256" key="1">
    <source>
        <dbReference type="SAM" id="SignalP"/>
    </source>
</evidence>
<accession>A0A0Q9W8T1</accession>
<feature type="chain" id="PRO_5006386590" evidence="1">
    <location>
        <begin position="22"/>
        <end position="243"/>
    </location>
</feature>
<dbReference type="Proteomes" id="UP000008792">
    <property type="component" value="Unassembled WGS sequence"/>
</dbReference>
<name>A0A0Q9W8T1_DROVI</name>
<evidence type="ECO:0000313" key="3">
    <source>
        <dbReference type="Proteomes" id="UP000008792"/>
    </source>
</evidence>
<keyword evidence="3" id="KW-1185">Reference proteome</keyword>
<dbReference type="KEGG" id="dvi:26531069"/>
<keyword evidence="1" id="KW-0732">Signal</keyword>
<dbReference type="OrthoDB" id="7833680at2759"/>
<protein>
    <submittedName>
        <fullName evidence="2">Uncharacterized protein</fullName>
    </submittedName>
</protein>
<sequence length="243" mass="27557">MSRLFAICLLSLALVVQCVLSEEPAEALNNHIRGQLQQYEKYLTNDDGSHKEDLQKLIKIYESALKTEDFTEKQALVNGVPQQFSKEFGTFVQSKLQEDQLNEDILAAISFYKSLEKAEFKADIEKTLAELEGLQKLTEFEAKKNGFLNLEKAFSPEFVHFLKKDSLPKINSDLQSGVEFFEKLLADPEVKFATEIKALKAQAVAAIADEISIDDKQKALFEIRNPANAELTEFLKKKFTELN</sequence>
<organism evidence="2 3">
    <name type="scientific">Drosophila virilis</name>
    <name type="common">Fruit fly</name>
    <dbReference type="NCBI Taxonomy" id="7244"/>
    <lineage>
        <taxon>Eukaryota</taxon>
        <taxon>Metazoa</taxon>
        <taxon>Ecdysozoa</taxon>
        <taxon>Arthropoda</taxon>
        <taxon>Hexapoda</taxon>
        <taxon>Insecta</taxon>
        <taxon>Pterygota</taxon>
        <taxon>Neoptera</taxon>
        <taxon>Endopterygota</taxon>
        <taxon>Diptera</taxon>
        <taxon>Brachycera</taxon>
        <taxon>Muscomorpha</taxon>
        <taxon>Ephydroidea</taxon>
        <taxon>Drosophilidae</taxon>
        <taxon>Drosophila</taxon>
    </lineage>
</organism>
<reference evidence="2 3" key="1">
    <citation type="journal article" date="2007" name="Nature">
        <title>Evolution of genes and genomes on the Drosophila phylogeny.</title>
        <authorList>
            <consortium name="Drosophila 12 Genomes Consortium"/>
            <person name="Clark A.G."/>
            <person name="Eisen M.B."/>
            <person name="Smith D.R."/>
            <person name="Bergman C.M."/>
            <person name="Oliver B."/>
            <person name="Markow T.A."/>
            <person name="Kaufman T.C."/>
            <person name="Kellis M."/>
            <person name="Gelbart W."/>
            <person name="Iyer V.N."/>
            <person name="Pollard D.A."/>
            <person name="Sackton T.B."/>
            <person name="Larracuente A.M."/>
            <person name="Singh N.D."/>
            <person name="Abad J.P."/>
            <person name="Abt D.N."/>
            <person name="Adryan B."/>
            <person name="Aguade M."/>
            <person name="Akashi H."/>
            <person name="Anderson W.W."/>
            <person name="Aquadro C.F."/>
            <person name="Ardell D.H."/>
            <person name="Arguello R."/>
            <person name="Artieri C.G."/>
            <person name="Barbash D.A."/>
            <person name="Barker D."/>
            <person name="Barsanti P."/>
            <person name="Batterham P."/>
            <person name="Batzoglou S."/>
            <person name="Begun D."/>
            <person name="Bhutkar A."/>
            <person name="Blanco E."/>
            <person name="Bosak S.A."/>
            <person name="Bradley R.K."/>
            <person name="Brand A.D."/>
            <person name="Brent M.R."/>
            <person name="Brooks A.N."/>
            <person name="Brown R.H."/>
            <person name="Butlin R.K."/>
            <person name="Caggese C."/>
            <person name="Calvi B.R."/>
            <person name="Bernardo de Carvalho A."/>
            <person name="Caspi A."/>
            <person name="Castrezana S."/>
            <person name="Celniker S.E."/>
            <person name="Chang J.L."/>
            <person name="Chapple C."/>
            <person name="Chatterji S."/>
            <person name="Chinwalla A."/>
            <person name="Civetta A."/>
            <person name="Clifton S.W."/>
            <person name="Comeron J.M."/>
            <person name="Costello J.C."/>
            <person name="Coyne J.A."/>
            <person name="Daub J."/>
            <person name="David R.G."/>
            <person name="Delcher A.L."/>
            <person name="Delehaunty K."/>
            <person name="Do C.B."/>
            <person name="Ebling H."/>
            <person name="Edwards K."/>
            <person name="Eickbush T."/>
            <person name="Evans J.D."/>
            <person name="Filipski A."/>
            <person name="Findeiss S."/>
            <person name="Freyhult E."/>
            <person name="Fulton L."/>
            <person name="Fulton R."/>
            <person name="Garcia A.C."/>
            <person name="Gardiner A."/>
            <person name="Garfield D.A."/>
            <person name="Garvin B.E."/>
            <person name="Gibson G."/>
            <person name="Gilbert D."/>
            <person name="Gnerre S."/>
            <person name="Godfrey J."/>
            <person name="Good R."/>
            <person name="Gotea V."/>
            <person name="Gravely B."/>
            <person name="Greenberg A.J."/>
            <person name="Griffiths-Jones S."/>
            <person name="Gross S."/>
            <person name="Guigo R."/>
            <person name="Gustafson E.A."/>
            <person name="Haerty W."/>
            <person name="Hahn M.W."/>
            <person name="Halligan D.L."/>
            <person name="Halpern A.L."/>
            <person name="Halter G.M."/>
            <person name="Han M.V."/>
            <person name="Heger A."/>
            <person name="Hillier L."/>
            <person name="Hinrichs A.S."/>
            <person name="Holmes I."/>
            <person name="Hoskins R.A."/>
            <person name="Hubisz M.J."/>
            <person name="Hultmark D."/>
            <person name="Huntley M.A."/>
            <person name="Jaffe D.B."/>
            <person name="Jagadeeshan S."/>
            <person name="Jeck W.R."/>
            <person name="Johnson J."/>
            <person name="Jones C.D."/>
            <person name="Jordan W.C."/>
            <person name="Karpen G.H."/>
            <person name="Kataoka E."/>
            <person name="Keightley P.D."/>
            <person name="Kheradpour P."/>
            <person name="Kirkness E.F."/>
            <person name="Koerich L.B."/>
            <person name="Kristiansen K."/>
            <person name="Kudrna D."/>
            <person name="Kulathinal R.J."/>
            <person name="Kumar S."/>
            <person name="Kwok R."/>
            <person name="Lander E."/>
            <person name="Langley C.H."/>
            <person name="Lapoint R."/>
            <person name="Lazzaro B.P."/>
            <person name="Lee S.J."/>
            <person name="Levesque L."/>
            <person name="Li R."/>
            <person name="Lin C.F."/>
            <person name="Lin M.F."/>
            <person name="Lindblad-Toh K."/>
            <person name="Llopart A."/>
            <person name="Long M."/>
            <person name="Low L."/>
            <person name="Lozovsky E."/>
            <person name="Lu J."/>
            <person name="Luo M."/>
            <person name="Machado C.A."/>
            <person name="Makalowski W."/>
            <person name="Marzo M."/>
            <person name="Matsuda M."/>
            <person name="Matzkin L."/>
            <person name="McAllister B."/>
            <person name="McBride C.S."/>
            <person name="McKernan B."/>
            <person name="McKernan K."/>
            <person name="Mendez-Lago M."/>
            <person name="Minx P."/>
            <person name="Mollenhauer M.U."/>
            <person name="Montooth K."/>
            <person name="Mount S.M."/>
            <person name="Mu X."/>
            <person name="Myers E."/>
            <person name="Negre B."/>
            <person name="Newfeld S."/>
            <person name="Nielsen R."/>
            <person name="Noor M.A."/>
            <person name="O'Grady P."/>
            <person name="Pachter L."/>
            <person name="Papaceit M."/>
            <person name="Parisi M.J."/>
            <person name="Parisi M."/>
            <person name="Parts L."/>
            <person name="Pedersen J.S."/>
            <person name="Pesole G."/>
            <person name="Phillippy A.M."/>
            <person name="Ponting C.P."/>
            <person name="Pop M."/>
            <person name="Porcelli D."/>
            <person name="Powell J.R."/>
            <person name="Prohaska S."/>
            <person name="Pruitt K."/>
            <person name="Puig M."/>
            <person name="Quesneville H."/>
            <person name="Ram K.R."/>
            <person name="Rand D."/>
            <person name="Rasmussen M.D."/>
            <person name="Reed L.K."/>
            <person name="Reenan R."/>
            <person name="Reily A."/>
            <person name="Remington K.A."/>
            <person name="Rieger T.T."/>
            <person name="Ritchie M.G."/>
            <person name="Robin C."/>
            <person name="Rogers Y.H."/>
            <person name="Rohde C."/>
            <person name="Rozas J."/>
            <person name="Rubenfield M.J."/>
            <person name="Ruiz A."/>
            <person name="Russo S."/>
            <person name="Salzberg S.L."/>
            <person name="Sanchez-Gracia A."/>
            <person name="Saranga D.J."/>
            <person name="Sato H."/>
            <person name="Schaeffer S.W."/>
            <person name="Schatz M.C."/>
            <person name="Schlenke T."/>
            <person name="Schwartz R."/>
            <person name="Segarra C."/>
            <person name="Singh R.S."/>
            <person name="Sirot L."/>
            <person name="Sirota M."/>
            <person name="Sisneros N.B."/>
            <person name="Smith C.D."/>
            <person name="Smith T.F."/>
            <person name="Spieth J."/>
            <person name="Stage D.E."/>
            <person name="Stark A."/>
            <person name="Stephan W."/>
            <person name="Strausberg R.L."/>
            <person name="Strempel S."/>
            <person name="Sturgill D."/>
            <person name="Sutton G."/>
            <person name="Sutton G.G."/>
            <person name="Tao W."/>
            <person name="Teichmann S."/>
            <person name="Tobari Y.N."/>
            <person name="Tomimura Y."/>
            <person name="Tsolas J.M."/>
            <person name="Valente V.L."/>
            <person name="Venter E."/>
            <person name="Venter J.C."/>
            <person name="Vicario S."/>
            <person name="Vieira F.G."/>
            <person name="Vilella A.J."/>
            <person name="Villasante A."/>
            <person name="Walenz B."/>
            <person name="Wang J."/>
            <person name="Wasserman M."/>
            <person name="Watts T."/>
            <person name="Wilson D."/>
            <person name="Wilson R.K."/>
            <person name="Wing R.A."/>
            <person name="Wolfner M.F."/>
            <person name="Wong A."/>
            <person name="Wong G.K."/>
            <person name="Wu C.I."/>
            <person name="Wu G."/>
            <person name="Yamamoto D."/>
            <person name="Yang H.P."/>
            <person name="Yang S.P."/>
            <person name="Yorke J.A."/>
            <person name="Yoshida K."/>
            <person name="Zdobnov E."/>
            <person name="Zhang P."/>
            <person name="Zhang Y."/>
            <person name="Zimin A.V."/>
            <person name="Baldwin J."/>
            <person name="Abdouelleil A."/>
            <person name="Abdulkadir J."/>
            <person name="Abebe A."/>
            <person name="Abera B."/>
            <person name="Abreu J."/>
            <person name="Acer S.C."/>
            <person name="Aftuck L."/>
            <person name="Alexander A."/>
            <person name="An P."/>
            <person name="Anderson E."/>
            <person name="Anderson S."/>
            <person name="Arachi H."/>
            <person name="Azer M."/>
            <person name="Bachantsang P."/>
            <person name="Barry A."/>
            <person name="Bayul T."/>
            <person name="Berlin A."/>
            <person name="Bessette D."/>
            <person name="Bloom T."/>
            <person name="Blye J."/>
            <person name="Boguslavskiy L."/>
            <person name="Bonnet C."/>
            <person name="Boukhgalter B."/>
            <person name="Bourzgui I."/>
            <person name="Brown A."/>
            <person name="Cahill P."/>
            <person name="Channer S."/>
            <person name="Cheshatsang Y."/>
            <person name="Chuda L."/>
            <person name="Citroen M."/>
            <person name="Collymore A."/>
            <person name="Cooke P."/>
            <person name="Costello M."/>
            <person name="D'Aco K."/>
            <person name="Daza R."/>
            <person name="De Haan G."/>
            <person name="DeGray S."/>
            <person name="DeMaso C."/>
            <person name="Dhargay N."/>
            <person name="Dooley K."/>
            <person name="Dooley E."/>
            <person name="Doricent M."/>
            <person name="Dorje P."/>
            <person name="Dorjee K."/>
            <person name="Dupes A."/>
            <person name="Elong R."/>
            <person name="Falk J."/>
            <person name="Farina A."/>
            <person name="Faro S."/>
            <person name="Ferguson D."/>
            <person name="Fisher S."/>
            <person name="Foley C.D."/>
            <person name="Franke A."/>
            <person name="Friedrich D."/>
            <person name="Gadbois L."/>
            <person name="Gearin G."/>
            <person name="Gearin C.R."/>
            <person name="Giannoukos G."/>
            <person name="Goode T."/>
            <person name="Graham J."/>
            <person name="Grandbois E."/>
            <person name="Grewal S."/>
            <person name="Gyaltsen K."/>
            <person name="Hafez N."/>
            <person name="Hagos B."/>
            <person name="Hall J."/>
            <person name="Henson C."/>
            <person name="Hollinger A."/>
            <person name="Honan T."/>
            <person name="Huard M.D."/>
            <person name="Hughes L."/>
            <person name="Hurhula B."/>
            <person name="Husby M.E."/>
            <person name="Kamat A."/>
            <person name="Kanga B."/>
            <person name="Kashin S."/>
            <person name="Khazanovich D."/>
            <person name="Kisner P."/>
            <person name="Lance K."/>
            <person name="Lara M."/>
            <person name="Lee W."/>
            <person name="Lennon N."/>
            <person name="Letendre F."/>
            <person name="LeVine R."/>
            <person name="Lipovsky A."/>
            <person name="Liu X."/>
            <person name="Liu J."/>
            <person name="Liu S."/>
            <person name="Lokyitsang T."/>
            <person name="Lokyitsang Y."/>
            <person name="Lubonja R."/>
            <person name="Lui A."/>
            <person name="MacDonald P."/>
            <person name="Magnisalis V."/>
            <person name="Maru K."/>
            <person name="Matthews C."/>
            <person name="McCusker W."/>
            <person name="McDonough S."/>
            <person name="Mehta T."/>
            <person name="Meldrim J."/>
            <person name="Meneus L."/>
            <person name="Mihai O."/>
            <person name="Mihalev A."/>
            <person name="Mihova T."/>
            <person name="Mittelman R."/>
            <person name="Mlenga V."/>
            <person name="Montmayeur A."/>
            <person name="Mulrain L."/>
            <person name="Navidi A."/>
            <person name="Naylor J."/>
            <person name="Negash T."/>
            <person name="Nguyen T."/>
            <person name="Nguyen N."/>
            <person name="Nicol R."/>
            <person name="Norbu C."/>
            <person name="Norbu N."/>
            <person name="Novod N."/>
            <person name="O'Neill B."/>
            <person name="Osman S."/>
            <person name="Markiewicz E."/>
            <person name="Oyono O.L."/>
            <person name="Patti C."/>
            <person name="Phunkhang P."/>
            <person name="Pierre F."/>
            <person name="Priest M."/>
            <person name="Raghuraman S."/>
            <person name="Rege F."/>
            <person name="Reyes R."/>
            <person name="Rise C."/>
            <person name="Rogov P."/>
            <person name="Ross K."/>
            <person name="Ryan E."/>
            <person name="Settipalli S."/>
            <person name="Shea T."/>
            <person name="Sherpa N."/>
            <person name="Shi L."/>
            <person name="Shih D."/>
            <person name="Sparrow T."/>
            <person name="Spaulding J."/>
            <person name="Stalker J."/>
            <person name="Stange-Thomann N."/>
            <person name="Stavropoulos S."/>
            <person name="Stone C."/>
            <person name="Strader C."/>
            <person name="Tesfaye S."/>
            <person name="Thomson T."/>
            <person name="Thoulutsang Y."/>
            <person name="Thoulutsang D."/>
            <person name="Topham K."/>
            <person name="Topping I."/>
            <person name="Tsamla T."/>
            <person name="Vassiliev H."/>
            <person name="Vo A."/>
            <person name="Wangchuk T."/>
            <person name="Wangdi T."/>
            <person name="Weiand M."/>
            <person name="Wilkinson J."/>
            <person name="Wilson A."/>
            <person name="Yadav S."/>
            <person name="Young G."/>
            <person name="Yu Q."/>
            <person name="Zembek L."/>
            <person name="Zhong D."/>
            <person name="Zimmer A."/>
            <person name="Zwirko Z."/>
            <person name="Jaffe D.B."/>
            <person name="Alvarez P."/>
            <person name="Brockman W."/>
            <person name="Butler J."/>
            <person name="Chin C."/>
            <person name="Gnerre S."/>
            <person name="Grabherr M."/>
            <person name="Kleber M."/>
            <person name="Mauceli E."/>
            <person name="MacCallum I."/>
        </authorList>
    </citation>
    <scope>NUCLEOTIDE SEQUENCE [LARGE SCALE GENOMIC DNA]</scope>
    <source>
        <strain evidence="3">Tucson 15010-1051.87</strain>
    </source>
</reference>
<dbReference type="AlphaFoldDB" id="A0A0Q9W8T1"/>
<feature type="signal peptide" evidence="1">
    <location>
        <begin position="1"/>
        <end position="21"/>
    </location>
</feature>
<evidence type="ECO:0000313" key="2">
    <source>
        <dbReference type="EMBL" id="KRF81026.1"/>
    </source>
</evidence>
<proteinExistence type="predicted"/>
<gene>
    <name evidence="2" type="primary">Dvir\GJ26299</name>
    <name evidence="2" type="ORF">Dvir_GJ26299</name>
</gene>
<dbReference type="InParanoid" id="A0A0Q9W8T1"/>
<dbReference type="EMBL" id="CH940649">
    <property type="protein sequence ID" value="KRF81026.1"/>
    <property type="molecule type" value="Genomic_DNA"/>
</dbReference>